<keyword evidence="7" id="KW-1133">Transmembrane helix</keyword>
<dbReference type="GO" id="GO:0016020">
    <property type="term" value="C:membrane"/>
    <property type="evidence" value="ECO:0007669"/>
    <property type="project" value="UniProtKB-SubCell"/>
</dbReference>
<evidence type="ECO:0000256" key="9">
    <source>
        <dbReference type="ARBA" id="ARBA00023136"/>
    </source>
</evidence>
<evidence type="ECO:0000256" key="2">
    <source>
        <dbReference type="ARBA" id="ARBA00007277"/>
    </source>
</evidence>
<dbReference type="InParanoid" id="A0A2K3DSG5"/>
<keyword evidence="4" id="KW-0812">Transmembrane</keyword>
<feature type="compositionally biased region" description="Gly residues" evidence="11">
    <location>
        <begin position="135"/>
        <end position="145"/>
    </location>
</feature>
<dbReference type="InterPro" id="IPR030395">
    <property type="entry name" value="GP_PDE_dom"/>
</dbReference>
<accession>A0A2K3DSG5</accession>
<keyword evidence="15" id="KW-1185">Reference proteome</keyword>
<dbReference type="GeneID" id="66053448"/>
<evidence type="ECO:0000259" key="13">
    <source>
        <dbReference type="PROSITE" id="PS51704"/>
    </source>
</evidence>
<dbReference type="InterPro" id="IPR052271">
    <property type="entry name" value="GDPD-Related"/>
</dbReference>
<name>A0A2K3DSG5_CHLRE</name>
<keyword evidence="8" id="KW-0443">Lipid metabolism</keyword>
<feature type="compositionally biased region" description="Low complexity" evidence="11">
    <location>
        <begin position="207"/>
        <end position="219"/>
    </location>
</feature>
<dbReference type="STRING" id="3055.A0A2K3DSG5"/>
<gene>
    <name evidence="14" type="ORF">CHLRE_05g242178v5</name>
</gene>
<reference evidence="14 15" key="1">
    <citation type="journal article" date="2007" name="Science">
        <title>The Chlamydomonas genome reveals the evolution of key animal and plant functions.</title>
        <authorList>
            <person name="Merchant S.S."/>
            <person name="Prochnik S.E."/>
            <person name="Vallon O."/>
            <person name="Harris E.H."/>
            <person name="Karpowicz S.J."/>
            <person name="Witman G.B."/>
            <person name="Terry A."/>
            <person name="Salamov A."/>
            <person name="Fritz-Laylin L.K."/>
            <person name="Marechal-Drouard L."/>
            <person name="Marshall W.F."/>
            <person name="Qu L.H."/>
            <person name="Nelson D.R."/>
            <person name="Sanderfoot A.A."/>
            <person name="Spalding M.H."/>
            <person name="Kapitonov V.V."/>
            <person name="Ren Q."/>
            <person name="Ferris P."/>
            <person name="Lindquist E."/>
            <person name="Shapiro H."/>
            <person name="Lucas S.M."/>
            <person name="Grimwood J."/>
            <person name="Schmutz J."/>
            <person name="Cardol P."/>
            <person name="Cerutti H."/>
            <person name="Chanfreau G."/>
            <person name="Chen C.L."/>
            <person name="Cognat V."/>
            <person name="Croft M.T."/>
            <person name="Dent R."/>
            <person name="Dutcher S."/>
            <person name="Fernandez E."/>
            <person name="Fukuzawa H."/>
            <person name="Gonzalez-Ballester D."/>
            <person name="Gonzalez-Halphen D."/>
            <person name="Hallmann A."/>
            <person name="Hanikenne M."/>
            <person name="Hippler M."/>
            <person name="Inwood W."/>
            <person name="Jabbari K."/>
            <person name="Kalanon M."/>
            <person name="Kuras R."/>
            <person name="Lefebvre P.A."/>
            <person name="Lemaire S.D."/>
            <person name="Lobanov A.V."/>
            <person name="Lohr M."/>
            <person name="Manuell A."/>
            <person name="Meier I."/>
            <person name="Mets L."/>
            <person name="Mittag M."/>
            <person name="Mittelmeier T."/>
            <person name="Moroney J.V."/>
            <person name="Moseley J."/>
            <person name="Napoli C."/>
            <person name="Nedelcu A.M."/>
            <person name="Niyogi K."/>
            <person name="Novoselov S.V."/>
            <person name="Paulsen I.T."/>
            <person name="Pazour G."/>
            <person name="Purton S."/>
            <person name="Ral J.P."/>
            <person name="Riano-Pachon D.M."/>
            <person name="Riekhof W."/>
            <person name="Rymarquis L."/>
            <person name="Schroda M."/>
            <person name="Stern D."/>
            <person name="Umen J."/>
            <person name="Willows R."/>
            <person name="Wilson N."/>
            <person name="Zimmer S.L."/>
            <person name="Allmer J."/>
            <person name="Balk J."/>
            <person name="Bisova K."/>
            <person name="Chen C.J."/>
            <person name="Elias M."/>
            <person name="Gendler K."/>
            <person name="Hauser C."/>
            <person name="Lamb M.R."/>
            <person name="Ledford H."/>
            <person name="Long J.C."/>
            <person name="Minagawa J."/>
            <person name="Page M.D."/>
            <person name="Pan J."/>
            <person name="Pootakham W."/>
            <person name="Roje S."/>
            <person name="Rose A."/>
            <person name="Stahlberg E."/>
            <person name="Terauchi A.M."/>
            <person name="Yang P."/>
            <person name="Ball S."/>
            <person name="Bowler C."/>
            <person name="Dieckmann C.L."/>
            <person name="Gladyshev V.N."/>
            <person name="Green P."/>
            <person name="Jorgensen R."/>
            <person name="Mayfield S."/>
            <person name="Mueller-Roeber B."/>
            <person name="Rajamani S."/>
            <person name="Sayre R.T."/>
            <person name="Brokstein P."/>
            <person name="Dubchak I."/>
            <person name="Goodstein D."/>
            <person name="Hornick L."/>
            <person name="Huang Y.W."/>
            <person name="Jhaveri J."/>
            <person name="Luo Y."/>
            <person name="Martinez D."/>
            <person name="Ngau W.C."/>
            <person name="Otillar B."/>
            <person name="Poliakov A."/>
            <person name="Porter A."/>
            <person name="Szajkowski L."/>
            <person name="Werner G."/>
            <person name="Zhou K."/>
            <person name="Grigoriev I.V."/>
            <person name="Rokhsar D.S."/>
            <person name="Grossman A.R."/>
        </authorList>
    </citation>
    <scope>NUCLEOTIDE SEQUENCE [LARGE SCALE GENOMIC DNA]</scope>
    <source>
        <strain evidence="15">CC-503</strain>
    </source>
</reference>
<dbReference type="GO" id="GO:0046475">
    <property type="term" value="P:glycerophospholipid catabolic process"/>
    <property type="evidence" value="ECO:0000318"/>
    <property type="project" value="GO_Central"/>
</dbReference>
<evidence type="ECO:0000256" key="5">
    <source>
        <dbReference type="ARBA" id="ARBA00022798"/>
    </source>
</evidence>
<dbReference type="PANTHER" id="PTHR42758:SF2">
    <property type="entry name" value="PHOSPHATIDYLGLYCEROL PHOSPHOLIPASE C"/>
    <property type="match status" value="1"/>
</dbReference>
<evidence type="ECO:0000256" key="6">
    <source>
        <dbReference type="ARBA" id="ARBA00022801"/>
    </source>
</evidence>
<evidence type="ECO:0000313" key="14">
    <source>
        <dbReference type="EMBL" id="PNW83471.1"/>
    </source>
</evidence>
<dbReference type="PANTHER" id="PTHR42758">
    <property type="entry name" value="PHOSPHATIDYLGLYCEROL PHOSPHOLIPASE C"/>
    <property type="match status" value="1"/>
</dbReference>
<dbReference type="EMBL" id="CM008966">
    <property type="protein sequence ID" value="PNW83471.1"/>
    <property type="molecule type" value="Genomic_DNA"/>
</dbReference>
<evidence type="ECO:0000256" key="11">
    <source>
        <dbReference type="SAM" id="MobiDB-lite"/>
    </source>
</evidence>
<feature type="region of interest" description="Disordered" evidence="11">
    <location>
        <begin position="265"/>
        <end position="291"/>
    </location>
</feature>
<evidence type="ECO:0000256" key="4">
    <source>
        <dbReference type="ARBA" id="ARBA00022692"/>
    </source>
</evidence>
<dbReference type="PROSITE" id="PS51704">
    <property type="entry name" value="GP_PDE"/>
    <property type="match status" value="1"/>
</dbReference>
<protein>
    <recommendedName>
        <fullName evidence="3">glycerophosphodiester phosphodiesterase</fullName>
        <ecNumber evidence="3">3.1.4.46</ecNumber>
    </recommendedName>
</protein>
<feature type="chain" id="PRO_5014317854" description="glycerophosphodiester phosphodiesterase" evidence="12">
    <location>
        <begin position="20"/>
        <end position="526"/>
    </location>
</feature>
<comment type="subcellular location">
    <subcellularLocation>
        <location evidence="1">Membrane</location>
    </subcellularLocation>
</comment>
<keyword evidence="9" id="KW-0472">Membrane</keyword>
<dbReference type="SUPFAM" id="SSF51695">
    <property type="entry name" value="PLC-like phosphodiesterases"/>
    <property type="match status" value="2"/>
</dbReference>
<feature type="compositionally biased region" description="Low complexity" evidence="11">
    <location>
        <begin position="118"/>
        <end position="134"/>
    </location>
</feature>
<evidence type="ECO:0000256" key="1">
    <source>
        <dbReference type="ARBA" id="ARBA00004370"/>
    </source>
</evidence>
<proteinExistence type="inferred from homology"/>
<dbReference type="EC" id="3.1.4.46" evidence="3"/>
<feature type="compositionally biased region" description="Pro residues" evidence="11">
    <location>
        <begin position="107"/>
        <end position="117"/>
    </location>
</feature>
<feature type="region of interest" description="Disordered" evidence="11">
    <location>
        <begin position="104"/>
        <end position="154"/>
    </location>
</feature>
<dbReference type="InterPro" id="IPR017946">
    <property type="entry name" value="PLC-like_Pdiesterase_TIM-brl"/>
</dbReference>
<dbReference type="RefSeq" id="XP_042924727.1">
    <property type="nucleotide sequence ID" value="XM_043062418.1"/>
</dbReference>
<keyword evidence="12" id="KW-0732">Signal</keyword>
<dbReference type="AlphaFoldDB" id="A0A2K3DSG5"/>
<dbReference type="GO" id="GO:0005737">
    <property type="term" value="C:cytoplasm"/>
    <property type="evidence" value="ECO:0007669"/>
    <property type="project" value="UniProtKB-ARBA"/>
</dbReference>
<evidence type="ECO:0000313" key="15">
    <source>
        <dbReference type="Proteomes" id="UP000006906"/>
    </source>
</evidence>
<feature type="domain" description="GP-PDE" evidence="13">
    <location>
        <begin position="41"/>
        <end position="512"/>
    </location>
</feature>
<evidence type="ECO:0000256" key="10">
    <source>
        <dbReference type="ARBA" id="ARBA00047512"/>
    </source>
</evidence>
<evidence type="ECO:0000256" key="3">
    <source>
        <dbReference type="ARBA" id="ARBA00012247"/>
    </source>
</evidence>
<feature type="region of interest" description="Disordered" evidence="11">
    <location>
        <begin position="196"/>
        <end position="221"/>
    </location>
</feature>
<comment type="catalytic activity">
    <reaction evidence="10">
        <text>a sn-glycero-3-phosphodiester + H2O = an alcohol + sn-glycerol 3-phosphate + H(+)</text>
        <dbReference type="Rhea" id="RHEA:12969"/>
        <dbReference type="ChEBI" id="CHEBI:15377"/>
        <dbReference type="ChEBI" id="CHEBI:15378"/>
        <dbReference type="ChEBI" id="CHEBI:30879"/>
        <dbReference type="ChEBI" id="CHEBI:57597"/>
        <dbReference type="ChEBI" id="CHEBI:83408"/>
        <dbReference type="EC" id="3.1.4.46"/>
    </reaction>
</comment>
<sequence>MTFIGKLVASLAYRYLAWATPLPKGVSTASPSQTPRINFPLLVYSHRGGDREVDPSCGLRYVENTLPAFRNSVAVGADLLELDVQLSADGAVVVCHDSHDLARLCGPGPPPPPPPAGPGRSSSVASAGASAAASGGAGGAAGGRAVGSSGQAGRRGRVADYAVSDLPPLLRHPLLEATGIGPGPAAAAQTPAAAAAAGSGPAGAGTGPTAAATATGSDPDATRMPLLEEVLREFPHTPLQVDVKVASPQLVAAVTELLARYRPLPGAHANSSVNTDTAGGDGVSSEAEGKLKAQPAVAAHTASPNGQSPAGGAVAAAVAAAAAHPEAGSAAPAPAPASCSSFAGSGVLWGSFHHATCCQLHAADPARPLFCSLPRALLLLAAHLTGRLHEVVIYESAIILPWRLPRAPTWLGRVVAGLIRVATAQEADAAAAAAAAAATAGGQPAAGGSQGGGSDTAGASLLLPDFFRALQARGVSVVLFADVNTESDFAACLGAGADALCTDSPARLRAWLQGQQKQQQQQQHHQ</sequence>
<dbReference type="GO" id="GO:0008081">
    <property type="term" value="F:phosphoric diester hydrolase activity"/>
    <property type="evidence" value="ECO:0000318"/>
    <property type="project" value="GO_Central"/>
</dbReference>
<keyword evidence="5" id="KW-0319">Glycerol metabolism</keyword>
<evidence type="ECO:0000256" key="12">
    <source>
        <dbReference type="SAM" id="SignalP"/>
    </source>
</evidence>
<evidence type="ECO:0000256" key="7">
    <source>
        <dbReference type="ARBA" id="ARBA00022989"/>
    </source>
</evidence>
<dbReference type="Pfam" id="PF03009">
    <property type="entry name" value="GDPD"/>
    <property type="match status" value="1"/>
</dbReference>
<dbReference type="GO" id="GO:0006071">
    <property type="term" value="P:glycerol metabolic process"/>
    <property type="evidence" value="ECO:0007669"/>
    <property type="project" value="UniProtKB-KW"/>
</dbReference>
<organism evidence="14 15">
    <name type="scientific">Chlamydomonas reinhardtii</name>
    <name type="common">Chlamydomonas smithii</name>
    <dbReference type="NCBI Taxonomy" id="3055"/>
    <lineage>
        <taxon>Eukaryota</taxon>
        <taxon>Viridiplantae</taxon>
        <taxon>Chlorophyta</taxon>
        <taxon>core chlorophytes</taxon>
        <taxon>Chlorophyceae</taxon>
        <taxon>CS clade</taxon>
        <taxon>Chlamydomonadales</taxon>
        <taxon>Chlamydomonadaceae</taxon>
        <taxon>Chlamydomonas</taxon>
    </lineage>
</organism>
<dbReference type="Proteomes" id="UP000006906">
    <property type="component" value="Chromosome 5"/>
</dbReference>
<dbReference type="Gramene" id="PNW83471">
    <property type="protein sequence ID" value="PNW83471"/>
    <property type="gene ID" value="CHLRE_05g242178v5"/>
</dbReference>
<keyword evidence="6" id="KW-0378">Hydrolase</keyword>
<evidence type="ECO:0000256" key="8">
    <source>
        <dbReference type="ARBA" id="ARBA00023098"/>
    </source>
</evidence>
<comment type="similarity">
    <text evidence="2">Belongs to the glycerophosphoryl diester phosphodiesterase family.</text>
</comment>
<dbReference type="KEGG" id="cre:CHLRE_05g242178v5"/>
<dbReference type="Gene3D" id="3.20.20.190">
    <property type="entry name" value="Phosphatidylinositol (PI) phosphodiesterase"/>
    <property type="match status" value="2"/>
</dbReference>
<dbReference type="GO" id="GO:0008889">
    <property type="term" value="F:glycerophosphodiester phosphodiesterase activity"/>
    <property type="evidence" value="ECO:0007669"/>
    <property type="project" value="UniProtKB-EC"/>
</dbReference>
<feature type="signal peptide" evidence="12">
    <location>
        <begin position="1"/>
        <end position="19"/>
    </location>
</feature>
<dbReference type="OrthoDB" id="1058301at2759"/>